<dbReference type="Pfam" id="PF12796">
    <property type="entry name" value="Ank_2"/>
    <property type="match status" value="1"/>
</dbReference>
<dbReference type="PROSITE" id="PS50088">
    <property type="entry name" value="ANK_REPEAT"/>
    <property type="match status" value="2"/>
</dbReference>
<keyword evidence="6" id="KW-1185">Reference proteome</keyword>
<evidence type="ECO:0000256" key="4">
    <source>
        <dbReference type="SAM" id="MobiDB-lite"/>
    </source>
</evidence>
<gene>
    <name evidence="5" type="primary">NDAI0F01320</name>
    <name evidence="5" type="ordered locus">NDAI_0F01320</name>
</gene>
<organism evidence="5 6">
    <name type="scientific">Naumovozyma dairenensis (strain ATCC 10597 / BCRC 20456 / CBS 421 / NBRC 0211 / NRRL Y-12639)</name>
    <name type="common">Saccharomyces dairenensis</name>
    <dbReference type="NCBI Taxonomy" id="1071378"/>
    <lineage>
        <taxon>Eukaryota</taxon>
        <taxon>Fungi</taxon>
        <taxon>Dikarya</taxon>
        <taxon>Ascomycota</taxon>
        <taxon>Saccharomycotina</taxon>
        <taxon>Saccharomycetes</taxon>
        <taxon>Saccharomycetales</taxon>
        <taxon>Saccharomycetaceae</taxon>
        <taxon>Naumovozyma</taxon>
    </lineage>
</organism>
<dbReference type="PROSITE" id="PS50297">
    <property type="entry name" value="ANK_REP_REGION"/>
    <property type="match status" value="2"/>
</dbReference>
<reference evidence="5 6" key="1">
    <citation type="journal article" date="2011" name="Proc. Natl. Acad. Sci. U.S.A.">
        <title>Evolutionary erosion of yeast sex chromosomes by mating-type switching accidents.</title>
        <authorList>
            <person name="Gordon J.L."/>
            <person name="Armisen D."/>
            <person name="Proux-Wera E."/>
            <person name="Oheigeartaigh S.S."/>
            <person name="Byrne K.P."/>
            <person name="Wolfe K.H."/>
        </authorList>
    </citation>
    <scope>NUCLEOTIDE SEQUENCE [LARGE SCALE GENOMIC DNA]</scope>
    <source>
        <strain evidence="6">ATCC 10597 / BCRC 20456 / CBS 421 / NBRC 0211 / NRRL Y-12639</strain>
    </source>
</reference>
<dbReference type="PANTHER" id="PTHR24201:SF15">
    <property type="entry name" value="ANKYRIN REPEAT DOMAIN-CONTAINING PROTEIN 66"/>
    <property type="match status" value="1"/>
</dbReference>
<evidence type="ECO:0000313" key="5">
    <source>
        <dbReference type="EMBL" id="CCD25451.1"/>
    </source>
</evidence>
<dbReference type="eggNOG" id="KOG0504">
    <property type="taxonomic scope" value="Eukaryota"/>
</dbReference>
<dbReference type="GO" id="GO:0000056">
    <property type="term" value="P:ribosomal small subunit export from nucleus"/>
    <property type="evidence" value="ECO:0007669"/>
    <property type="project" value="EnsemblFungi"/>
</dbReference>
<dbReference type="SUPFAM" id="SSF48403">
    <property type="entry name" value="Ankyrin repeat"/>
    <property type="match status" value="1"/>
</dbReference>
<dbReference type="GO" id="GO:0005634">
    <property type="term" value="C:nucleus"/>
    <property type="evidence" value="ECO:0007669"/>
    <property type="project" value="EnsemblFungi"/>
</dbReference>
<dbReference type="OMA" id="EAENVGW"/>
<dbReference type="GO" id="GO:0032880">
    <property type="term" value="P:regulation of protein localization"/>
    <property type="evidence" value="ECO:0007669"/>
    <property type="project" value="EnsemblFungi"/>
</dbReference>
<dbReference type="AlphaFoldDB" id="G0WCE0"/>
<dbReference type="InterPro" id="IPR036770">
    <property type="entry name" value="Ankyrin_rpt-contain_sf"/>
</dbReference>
<sequence length="219" mass="24939">MSTLHTEPLEQEDQDAIILDARSGDLESLKDIFTTLIHPKLLLTIKDSETKSTPLHMAAGNGHVEVIKYLLSLIEGKENQTKYINQVNDTGNTALHWAALNGKLDVVELICEEYDADPFIRNQFGHDAIFEAENNGKEDVETYFLKKYDVEPENDDEDDNGEESTEDNNTEEGESFHVETKEGHEIEQVTKEATEALRERTEKLASNKTSSTYFHRYIF</sequence>
<dbReference type="GO" id="GO:0006970">
    <property type="term" value="P:response to osmotic stress"/>
    <property type="evidence" value="ECO:0007669"/>
    <property type="project" value="EnsemblFungi"/>
</dbReference>
<dbReference type="OrthoDB" id="10057496at2759"/>
<feature type="compositionally biased region" description="Acidic residues" evidence="4">
    <location>
        <begin position="151"/>
        <end position="173"/>
    </location>
</feature>
<dbReference type="GO" id="GO:0042274">
    <property type="term" value="P:ribosomal small subunit biogenesis"/>
    <property type="evidence" value="ECO:0007669"/>
    <property type="project" value="EnsemblFungi"/>
</dbReference>
<evidence type="ECO:0000256" key="1">
    <source>
        <dbReference type="ARBA" id="ARBA00022737"/>
    </source>
</evidence>
<name>G0WCE0_NAUDC</name>
<evidence type="ECO:0000256" key="2">
    <source>
        <dbReference type="ARBA" id="ARBA00023043"/>
    </source>
</evidence>
<protein>
    <submittedName>
        <fullName evidence="5">Uncharacterized protein</fullName>
    </submittedName>
</protein>
<evidence type="ECO:0000256" key="3">
    <source>
        <dbReference type="PROSITE-ProRule" id="PRU00023"/>
    </source>
</evidence>
<dbReference type="HOGENOM" id="CLU_000134_20_0_1"/>
<dbReference type="GO" id="GO:0034599">
    <property type="term" value="P:cellular response to oxidative stress"/>
    <property type="evidence" value="ECO:0007669"/>
    <property type="project" value="EnsemblFungi"/>
</dbReference>
<dbReference type="EMBL" id="HE580272">
    <property type="protein sequence ID" value="CCD25451.1"/>
    <property type="molecule type" value="Genomic_DNA"/>
</dbReference>
<dbReference type="Gene3D" id="1.25.40.20">
    <property type="entry name" value="Ankyrin repeat-containing domain"/>
    <property type="match status" value="1"/>
</dbReference>
<feature type="compositionally biased region" description="Basic and acidic residues" evidence="4">
    <location>
        <begin position="174"/>
        <end position="194"/>
    </location>
</feature>
<dbReference type="SMART" id="SM00248">
    <property type="entry name" value="ANK"/>
    <property type="match status" value="2"/>
</dbReference>
<evidence type="ECO:0000313" key="6">
    <source>
        <dbReference type="Proteomes" id="UP000000689"/>
    </source>
</evidence>
<keyword evidence="2 3" id="KW-0040">ANK repeat</keyword>
<dbReference type="RefSeq" id="XP_003670694.1">
    <property type="nucleotide sequence ID" value="XM_003670646.1"/>
</dbReference>
<dbReference type="GO" id="GO:0051082">
    <property type="term" value="F:unfolded protein binding"/>
    <property type="evidence" value="ECO:0007669"/>
    <property type="project" value="EnsemblFungi"/>
</dbReference>
<dbReference type="InterPro" id="IPR050776">
    <property type="entry name" value="Ank_Repeat/CDKN_Inhibitor"/>
</dbReference>
<feature type="region of interest" description="Disordered" evidence="4">
    <location>
        <begin position="150"/>
        <end position="194"/>
    </location>
</feature>
<dbReference type="GeneID" id="11499190"/>
<dbReference type="InterPro" id="IPR002110">
    <property type="entry name" value="Ankyrin_rpt"/>
</dbReference>
<dbReference type="PANTHER" id="PTHR24201">
    <property type="entry name" value="ANK_REP_REGION DOMAIN-CONTAINING PROTEIN"/>
    <property type="match status" value="1"/>
</dbReference>
<accession>G0WCE0</accession>
<dbReference type="STRING" id="1071378.G0WCE0"/>
<keyword evidence="1" id="KW-0677">Repeat</keyword>
<proteinExistence type="predicted"/>
<feature type="repeat" description="ANK" evidence="3">
    <location>
        <begin position="90"/>
        <end position="110"/>
    </location>
</feature>
<feature type="repeat" description="ANK" evidence="3">
    <location>
        <begin position="50"/>
        <end position="72"/>
    </location>
</feature>
<dbReference type="KEGG" id="ndi:NDAI_0F01320"/>
<dbReference type="Proteomes" id="UP000000689">
    <property type="component" value="Chromosome 6"/>
</dbReference>